<evidence type="ECO:0000256" key="4">
    <source>
        <dbReference type="ARBA" id="ARBA00023004"/>
    </source>
</evidence>
<dbReference type="InterPro" id="IPR007197">
    <property type="entry name" value="rSAM"/>
</dbReference>
<keyword evidence="4" id="KW-0408">Iron</keyword>
<gene>
    <name evidence="7" type="ORF">X805_35320</name>
</gene>
<comment type="caution">
    <text evidence="7">The sequence shown here is derived from an EMBL/GenBank/DDBJ whole genome shotgun (WGS) entry which is preliminary data.</text>
</comment>
<dbReference type="PANTHER" id="PTHR43409">
    <property type="entry name" value="ANAEROBIC MAGNESIUM-PROTOPORPHYRIN IX MONOMETHYL ESTER CYCLASE-RELATED"/>
    <property type="match status" value="1"/>
</dbReference>
<organism evidence="7 8">
    <name type="scientific">Sphaerotilus natans subsp. natans DSM 6575</name>
    <dbReference type="NCBI Taxonomy" id="1286631"/>
    <lineage>
        <taxon>Bacteria</taxon>
        <taxon>Pseudomonadati</taxon>
        <taxon>Pseudomonadota</taxon>
        <taxon>Betaproteobacteria</taxon>
        <taxon>Burkholderiales</taxon>
        <taxon>Sphaerotilaceae</taxon>
        <taxon>Sphaerotilus</taxon>
    </lineage>
</organism>
<accession>A0A059KIF2</accession>
<keyword evidence="8" id="KW-1185">Reference proteome</keyword>
<evidence type="ECO:0000256" key="5">
    <source>
        <dbReference type="ARBA" id="ARBA00023014"/>
    </source>
</evidence>
<dbReference type="PANTHER" id="PTHR43409:SF7">
    <property type="entry name" value="BLL1977 PROTEIN"/>
    <property type="match status" value="1"/>
</dbReference>
<evidence type="ECO:0000256" key="2">
    <source>
        <dbReference type="ARBA" id="ARBA00022691"/>
    </source>
</evidence>
<dbReference type="GO" id="GO:0005829">
    <property type="term" value="C:cytosol"/>
    <property type="evidence" value="ECO:0007669"/>
    <property type="project" value="TreeGrafter"/>
</dbReference>
<dbReference type="SFLD" id="SFLDG01082">
    <property type="entry name" value="B12-binding_domain_containing"/>
    <property type="match status" value="1"/>
</dbReference>
<dbReference type="PROSITE" id="PS51918">
    <property type="entry name" value="RADICAL_SAM"/>
    <property type="match status" value="1"/>
</dbReference>
<evidence type="ECO:0000259" key="6">
    <source>
        <dbReference type="PROSITE" id="PS51918"/>
    </source>
</evidence>
<dbReference type="Pfam" id="PF04055">
    <property type="entry name" value="Radical_SAM"/>
    <property type="match status" value="1"/>
</dbReference>
<proteinExistence type="predicted"/>
<dbReference type="GO" id="GO:0003824">
    <property type="term" value="F:catalytic activity"/>
    <property type="evidence" value="ECO:0007669"/>
    <property type="project" value="InterPro"/>
</dbReference>
<dbReference type="GO" id="GO:0046872">
    <property type="term" value="F:metal ion binding"/>
    <property type="evidence" value="ECO:0007669"/>
    <property type="project" value="UniProtKB-KW"/>
</dbReference>
<dbReference type="AlphaFoldDB" id="A0A059KIF2"/>
<dbReference type="RefSeq" id="WP_037484805.1">
    <property type="nucleotide sequence ID" value="NZ_AZRA01000107.1"/>
</dbReference>
<dbReference type="eggNOG" id="COG1032">
    <property type="taxonomic scope" value="Bacteria"/>
</dbReference>
<reference evidence="7 8" key="1">
    <citation type="journal article" date="2014" name="FEMS Microbiol. Ecol.">
        <title>Sphaerotilus natans encrusted with nanoball-shaped Fe(III) oxide minerals formed by nitrate-reducing mixotrophic Fe(II) oxidation.</title>
        <authorList>
            <person name="Park S."/>
            <person name="Kim D.H."/>
            <person name="Lee J.H."/>
            <person name="Hur H.G."/>
        </authorList>
    </citation>
    <scope>NUCLEOTIDE SEQUENCE [LARGE SCALE GENOMIC DNA]</scope>
    <source>
        <strain evidence="7 8">DSM 6575</strain>
    </source>
</reference>
<keyword evidence="5" id="KW-0411">Iron-sulfur</keyword>
<evidence type="ECO:0000313" key="7">
    <source>
        <dbReference type="EMBL" id="KDB50888.1"/>
    </source>
</evidence>
<dbReference type="InterPro" id="IPR023404">
    <property type="entry name" value="rSAM_horseshoe"/>
</dbReference>
<protein>
    <submittedName>
        <fullName evidence="7">Radical SAM superfamily protein 4</fullName>
    </submittedName>
</protein>
<evidence type="ECO:0000256" key="1">
    <source>
        <dbReference type="ARBA" id="ARBA00001966"/>
    </source>
</evidence>
<evidence type="ECO:0000313" key="8">
    <source>
        <dbReference type="Proteomes" id="UP000026714"/>
    </source>
</evidence>
<dbReference type="SFLD" id="SFLDS00029">
    <property type="entry name" value="Radical_SAM"/>
    <property type="match status" value="1"/>
</dbReference>
<dbReference type="InterPro" id="IPR051198">
    <property type="entry name" value="BchE-like"/>
</dbReference>
<comment type="cofactor">
    <cofactor evidence="1">
        <name>[4Fe-4S] cluster</name>
        <dbReference type="ChEBI" id="CHEBI:49883"/>
    </cofactor>
</comment>
<dbReference type="Gene3D" id="3.80.30.20">
    <property type="entry name" value="tm_1862 like domain"/>
    <property type="match status" value="1"/>
</dbReference>
<keyword evidence="2" id="KW-0949">S-adenosyl-L-methionine</keyword>
<sequence>MTPAADLAPLRVLSVIPPMTQLNTPYPSTAYLTGFLRSRGFDAVQEDLALALVLRLLSREGLVEIRRRIEAAPAPRRGHTPQVAHFLAAFDAYEATIERVIAFLQGRDPTLAHRINSRMFLPEGARFAPIDAYGDDDGGDPLAWAFGALGLQDKARHLATLYLNDLADVLRDAVDPRFEFVRYAEKLATSQPSFDPLAEALAAPPNLIDELLADLTRAALIRHQPRLLLLSVPFPGAVYAALRIAAAARAWAAERVAAGGEPLCIALGGGFVNTELRELAEPRLFDFVDVITLDAGERPLLALIDHVQGRRSRERLVRAFVREGEGETARVRFISFPEPDIAFAEVGTPTWDGLPLQKYLSLLDMLNPMNRLWSDGRWNKLTVAHGCYWKKCSFCDVSLDYISRYEGASATELVDRIERIVAETGQTGFHFVDEAAPPKALKALATELLRRRVQISWWGNIRFEKTFTPELAELLSESGCIAMSGGLEVASDRLLALMKKGVSVEQVARVTKGFSDAGILVHAYLMYGFPTQTVQDTVDALEYVRQLFEHGCIQSGFFHRFACTVHSPVGLNPEEYGVTLLPLPPGGFAKNDVGFQDPTGTDHDALGVGLKKALYNYMHGIGLDQDVRAWFEHPKLRGRVPKPTVSRQRIAKALAARGG</sequence>
<evidence type="ECO:0000256" key="3">
    <source>
        <dbReference type="ARBA" id="ARBA00022723"/>
    </source>
</evidence>
<dbReference type="InterPro" id="IPR006638">
    <property type="entry name" value="Elp3/MiaA/NifB-like_rSAM"/>
</dbReference>
<dbReference type="EMBL" id="AZRA01000107">
    <property type="protein sequence ID" value="KDB50888.1"/>
    <property type="molecule type" value="Genomic_DNA"/>
</dbReference>
<dbReference type="STRING" id="34103.SAMN05421778_11032"/>
<dbReference type="GO" id="GO:0051536">
    <property type="term" value="F:iron-sulfur cluster binding"/>
    <property type="evidence" value="ECO:0007669"/>
    <property type="project" value="UniProtKB-KW"/>
</dbReference>
<dbReference type="SUPFAM" id="SSF102114">
    <property type="entry name" value="Radical SAM enzymes"/>
    <property type="match status" value="1"/>
</dbReference>
<feature type="domain" description="Radical SAM core" evidence="6">
    <location>
        <begin position="373"/>
        <end position="589"/>
    </location>
</feature>
<name>A0A059KIF2_9BURK</name>
<dbReference type="SMART" id="SM00729">
    <property type="entry name" value="Elp3"/>
    <property type="match status" value="1"/>
</dbReference>
<dbReference type="Proteomes" id="UP000026714">
    <property type="component" value="Unassembled WGS sequence"/>
</dbReference>
<dbReference type="InterPro" id="IPR058240">
    <property type="entry name" value="rSAM_sf"/>
</dbReference>
<keyword evidence="3" id="KW-0479">Metal-binding</keyword>